<keyword evidence="1" id="KW-0732">Signal</keyword>
<dbReference type="InterPro" id="IPR009739">
    <property type="entry name" value="LprI-like_N"/>
</dbReference>
<feature type="signal peptide" evidence="1">
    <location>
        <begin position="1"/>
        <end position="21"/>
    </location>
</feature>
<evidence type="ECO:0000259" key="2">
    <source>
        <dbReference type="Pfam" id="PF07007"/>
    </source>
</evidence>
<evidence type="ECO:0000313" key="3">
    <source>
        <dbReference type="EMBL" id="TPW31816.1"/>
    </source>
</evidence>
<keyword evidence="4" id="KW-1185">Reference proteome</keyword>
<reference evidence="3 4" key="1">
    <citation type="submission" date="2019-06" db="EMBL/GenBank/DDBJ databases">
        <authorList>
            <person name="Li M."/>
        </authorList>
    </citation>
    <scope>NUCLEOTIDE SEQUENCE [LARGE SCALE GENOMIC DNA]</scope>
    <source>
        <strain evidence="3 4">BGMRC2036</strain>
    </source>
</reference>
<dbReference type="Proteomes" id="UP000318801">
    <property type="component" value="Unassembled WGS sequence"/>
</dbReference>
<dbReference type="Pfam" id="PF07007">
    <property type="entry name" value="LprI"/>
    <property type="match status" value="1"/>
</dbReference>
<sequence length="150" mass="16180">MLCTGVMLLLPVAAMAGDALACGAAATPAERLNCAEDVFRESDESLSSSFAATLLLAGRLDGSLPKGQSGAAASLMRSQRAWVDYRDSACTSRGFLFRGTEDETFIVSRCMNELTLERLHCLDRMQKVILLRLEGEQADKGKSAFRSPVN</sequence>
<dbReference type="EMBL" id="VHLG01000003">
    <property type="protein sequence ID" value="TPW31816.1"/>
    <property type="molecule type" value="Genomic_DNA"/>
</dbReference>
<name>A0A506UEF4_9HYPH</name>
<dbReference type="OrthoDB" id="7340239at2"/>
<comment type="caution">
    <text evidence="3">The sequence shown here is derived from an EMBL/GenBank/DDBJ whole genome shotgun (WGS) entry which is preliminary data.</text>
</comment>
<evidence type="ECO:0000313" key="4">
    <source>
        <dbReference type="Proteomes" id="UP000318801"/>
    </source>
</evidence>
<dbReference type="Gene3D" id="1.20.1270.180">
    <property type="match status" value="1"/>
</dbReference>
<dbReference type="AlphaFoldDB" id="A0A506UEF4"/>
<proteinExistence type="predicted"/>
<evidence type="ECO:0000256" key="1">
    <source>
        <dbReference type="SAM" id="SignalP"/>
    </source>
</evidence>
<feature type="domain" description="Lysozyme inhibitor LprI-like N-terminal" evidence="2">
    <location>
        <begin position="22"/>
        <end position="120"/>
    </location>
</feature>
<feature type="chain" id="PRO_5021349431" evidence="1">
    <location>
        <begin position="22"/>
        <end position="150"/>
    </location>
</feature>
<gene>
    <name evidence="3" type="ORF">FJU08_06540</name>
</gene>
<accession>A0A506UEF4</accession>
<protein>
    <submittedName>
        <fullName evidence="3">DUF1311 domain-containing protein</fullName>
    </submittedName>
</protein>
<organism evidence="3 4">
    <name type="scientific">Martelella alba</name>
    <dbReference type="NCBI Taxonomy" id="2590451"/>
    <lineage>
        <taxon>Bacteria</taxon>
        <taxon>Pseudomonadati</taxon>
        <taxon>Pseudomonadota</taxon>
        <taxon>Alphaproteobacteria</taxon>
        <taxon>Hyphomicrobiales</taxon>
        <taxon>Aurantimonadaceae</taxon>
        <taxon>Martelella</taxon>
    </lineage>
</organism>